<gene>
    <name evidence="2" type="ORF">K402DRAFT_390508</name>
</gene>
<evidence type="ECO:0000256" key="1">
    <source>
        <dbReference type="SAM" id="SignalP"/>
    </source>
</evidence>
<organism evidence="2 3">
    <name type="scientific">Aulographum hederae CBS 113979</name>
    <dbReference type="NCBI Taxonomy" id="1176131"/>
    <lineage>
        <taxon>Eukaryota</taxon>
        <taxon>Fungi</taxon>
        <taxon>Dikarya</taxon>
        <taxon>Ascomycota</taxon>
        <taxon>Pezizomycotina</taxon>
        <taxon>Dothideomycetes</taxon>
        <taxon>Pleosporomycetidae</taxon>
        <taxon>Aulographales</taxon>
        <taxon>Aulographaceae</taxon>
    </lineage>
</organism>
<evidence type="ECO:0000313" key="2">
    <source>
        <dbReference type="EMBL" id="KAF1989545.1"/>
    </source>
</evidence>
<evidence type="ECO:0000313" key="3">
    <source>
        <dbReference type="Proteomes" id="UP000800041"/>
    </source>
</evidence>
<proteinExistence type="predicted"/>
<sequence>MFFAGFLCCLFCLFLVRVSNGGKCTTLSLPNAFSGLQKTFNSSVGTQVPFEAPEDVPYRRPDAVDTFADYKYRAACNISSQELHAPFSPLCQDRQSVLTAMSSGGRIGKDAPFMPRGCDMRWFNTAEVCEILSRFDRVIITGDSMMRHLIGSLNVLIRQDLGYGAVTDWNFSPDERKECFCNNQFNVKGCSVQGIYKTADVMEHDPMSVACDAGTINVAIEEIIRFPIPPDEIERFKTSLPSTKPNRPVAFVMGHGLWNDLDLQASVNWLDKLMETTTIKMPWLNEPGAFFPRLMLTPNAAGIGKPTEWRALQGNEALMEFEESVKVEAAKRGVEHLGTWNMSAQASKYDGTHLDLRGNLVKGMMVMNWLNMLDVERY</sequence>
<dbReference type="AlphaFoldDB" id="A0A6G1H8Q8"/>
<accession>A0A6G1H8Q8</accession>
<feature type="chain" id="PRO_5026038481" description="SGNH hydrolase" evidence="1">
    <location>
        <begin position="22"/>
        <end position="378"/>
    </location>
</feature>
<reference evidence="2" key="1">
    <citation type="journal article" date="2020" name="Stud. Mycol.">
        <title>101 Dothideomycetes genomes: a test case for predicting lifestyles and emergence of pathogens.</title>
        <authorList>
            <person name="Haridas S."/>
            <person name="Albert R."/>
            <person name="Binder M."/>
            <person name="Bloem J."/>
            <person name="Labutti K."/>
            <person name="Salamov A."/>
            <person name="Andreopoulos B."/>
            <person name="Baker S."/>
            <person name="Barry K."/>
            <person name="Bills G."/>
            <person name="Bluhm B."/>
            <person name="Cannon C."/>
            <person name="Castanera R."/>
            <person name="Culley D."/>
            <person name="Daum C."/>
            <person name="Ezra D."/>
            <person name="Gonzalez J."/>
            <person name="Henrissat B."/>
            <person name="Kuo A."/>
            <person name="Liang C."/>
            <person name="Lipzen A."/>
            <person name="Lutzoni F."/>
            <person name="Magnuson J."/>
            <person name="Mondo S."/>
            <person name="Nolan M."/>
            <person name="Ohm R."/>
            <person name="Pangilinan J."/>
            <person name="Park H.-J."/>
            <person name="Ramirez L."/>
            <person name="Alfaro M."/>
            <person name="Sun H."/>
            <person name="Tritt A."/>
            <person name="Yoshinaga Y."/>
            <person name="Zwiers L.-H."/>
            <person name="Turgeon B."/>
            <person name="Goodwin S."/>
            <person name="Spatafora J."/>
            <person name="Crous P."/>
            <person name="Grigoriev I."/>
        </authorList>
    </citation>
    <scope>NUCLEOTIDE SEQUENCE</scope>
    <source>
        <strain evidence="2">CBS 113979</strain>
    </source>
</reference>
<evidence type="ECO:0008006" key="4">
    <source>
        <dbReference type="Google" id="ProtNLM"/>
    </source>
</evidence>
<keyword evidence="1" id="KW-0732">Signal</keyword>
<keyword evidence="3" id="KW-1185">Reference proteome</keyword>
<protein>
    <recommendedName>
        <fullName evidence="4">SGNH hydrolase</fullName>
    </recommendedName>
</protein>
<dbReference type="EMBL" id="ML977144">
    <property type="protein sequence ID" value="KAF1989545.1"/>
    <property type="molecule type" value="Genomic_DNA"/>
</dbReference>
<dbReference type="Proteomes" id="UP000800041">
    <property type="component" value="Unassembled WGS sequence"/>
</dbReference>
<dbReference type="OrthoDB" id="5373426at2759"/>
<feature type="signal peptide" evidence="1">
    <location>
        <begin position="1"/>
        <end position="21"/>
    </location>
</feature>
<name>A0A6G1H8Q8_9PEZI</name>